<proteinExistence type="predicted"/>
<accession>W3XIZ6</accession>
<evidence type="ECO:0000313" key="1">
    <source>
        <dbReference type="EMBL" id="ETS85412.1"/>
    </source>
</evidence>
<dbReference type="KEGG" id="pfy:PFICI_03437"/>
<dbReference type="OrthoDB" id="10343314at2759"/>
<dbReference type="HOGENOM" id="CLU_1855976_0_0_1"/>
<organism evidence="1 2">
    <name type="scientific">Pestalotiopsis fici (strain W106-1 / CGMCC3.15140)</name>
    <dbReference type="NCBI Taxonomy" id="1229662"/>
    <lineage>
        <taxon>Eukaryota</taxon>
        <taxon>Fungi</taxon>
        <taxon>Dikarya</taxon>
        <taxon>Ascomycota</taxon>
        <taxon>Pezizomycotina</taxon>
        <taxon>Sordariomycetes</taxon>
        <taxon>Xylariomycetidae</taxon>
        <taxon>Amphisphaeriales</taxon>
        <taxon>Sporocadaceae</taxon>
        <taxon>Pestalotiopsis</taxon>
    </lineage>
</organism>
<keyword evidence="2" id="KW-1185">Reference proteome</keyword>
<dbReference type="InParanoid" id="W3XIZ6"/>
<dbReference type="RefSeq" id="XP_007830209.1">
    <property type="nucleotide sequence ID" value="XM_007832018.1"/>
</dbReference>
<gene>
    <name evidence="1" type="ORF">PFICI_03437</name>
</gene>
<reference evidence="2" key="1">
    <citation type="journal article" date="2015" name="BMC Genomics">
        <title>Genomic and transcriptomic analysis of the endophytic fungus Pestalotiopsis fici reveals its lifestyle and high potential for synthesis of natural products.</title>
        <authorList>
            <person name="Wang X."/>
            <person name="Zhang X."/>
            <person name="Liu L."/>
            <person name="Xiang M."/>
            <person name="Wang W."/>
            <person name="Sun X."/>
            <person name="Che Y."/>
            <person name="Guo L."/>
            <person name="Liu G."/>
            <person name="Guo L."/>
            <person name="Wang C."/>
            <person name="Yin W.B."/>
            <person name="Stadler M."/>
            <person name="Zhang X."/>
            <person name="Liu X."/>
        </authorList>
    </citation>
    <scope>NUCLEOTIDE SEQUENCE [LARGE SCALE GENOMIC DNA]</scope>
    <source>
        <strain evidence="2">W106-1 / CGMCC3.15140</strain>
    </source>
</reference>
<dbReference type="GeneID" id="19268450"/>
<dbReference type="AlphaFoldDB" id="W3XIZ6"/>
<protein>
    <submittedName>
        <fullName evidence="1">Uncharacterized protein</fullName>
    </submittedName>
</protein>
<dbReference type="EMBL" id="KI912110">
    <property type="protein sequence ID" value="ETS85412.1"/>
    <property type="molecule type" value="Genomic_DNA"/>
</dbReference>
<sequence length="138" mass="15835">MSTLASVPQGPAPEWQRWANNSKMLNRMIKDEARSIKRTVQRERNMSSDKVDRLMVTTQYLASLRQIDENGWQALDDLISFLSGHADKLWGKMESHSCSSEDDDEDSALIKLSGQCSEVSTMVHQARWQQMKAKKYDL</sequence>
<dbReference type="Proteomes" id="UP000030651">
    <property type="component" value="Unassembled WGS sequence"/>
</dbReference>
<name>W3XIZ6_PESFW</name>
<evidence type="ECO:0000313" key="2">
    <source>
        <dbReference type="Proteomes" id="UP000030651"/>
    </source>
</evidence>